<comment type="caution">
    <text evidence="2">The sequence shown here is derived from an EMBL/GenBank/DDBJ whole genome shotgun (WGS) entry which is preliminary data.</text>
</comment>
<dbReference type="EMBL" id="JXTC01000249">
    <property type="protein sequence ID" value="PON76754.1"/>
    <property type="molecule type" value="Genomic_DNA"/>
</dbReference>
<feature type="region of interest" description="Disordered" evidence="1">
    <location>
        <begin position="68"/>
        <end position="89"/>
    </location>
</feature>
<protein>
    <submittedName>
        <fullName evidence="2">Uncharacterized protein</fullName>
    </submittedName>
</protein>
<reference evidence="3" key="1">
    <citation type="submission" date="2016-06" db="EMBL/GenBank/DDBJ databases">
        <title>Parallel loss of symbiosis genes in relatives of nitrogen-fixing non-legume Parasponia.</title>
        <authorList>
            <person name="Van Velzen R."/>
            <person name="Holmer R."/>
            <person name="Bu F."/>
            <person name="Rutten L."/>
            <person name="Van Zeijl A."/>
            <person name="Liu W."/>
            <person name="Santuari L."/>
            <person name="Cao Q."/>
            <person name="Sharma T."/>
            <person name="Shen D."/>
            <person name="Roswanjaya Y."/>
            <person name="Wardhani T."/>
            <person name="Kalhor M.S."/>
            <person name="Jansen J."/>
            <person name="Van den Hoogen J."/>
            <person name="Gungor B."/>
            <person name="Hartog M."/>
            <person name="Hontelez J."/>
            <person name="Verver J."/>
            <person name="Yang W.-C."/>
            <person name="Schijlen E."/>
            <person name="Repin R."/>
            <person name="Schilthuizen M."/>
            <person name="Schranz E."/>
            <person name="Heidstra R."/>
            <person name="Miyata K."/>
            <person name="Fedorova E."/>
            <person name="Kohlen W."/>
            <person name="Bisseling T."/>
            <person name="Smit S."/>
            <person name="Geurts R."/>
        </authorList>
    </citation>
    <scope>NUCLEOTIDE SEQUENCE [LARGE SCALE GENOMIC DNA]</scope>
    <source>
        <strain evidence="3">cv. RG33-2</strain>
    </source>
</reference>
<dbReference type="Proteomes" id="UP000237000">
    <property type="component" value="Unassembled WGS sequence"/>
</dbReference>
<name>A0A2P5DTY8_TREOI</name>
<organism evidence="2 3">
    <name type="scientific">Trema orientale</name>
    <name type="common">Charcoal tree</name>
    <name type="synonym">Celtis orientalis</name>
    <dbReference type="NCBI Taxonomy" id="63057"/>
    <lineage>
        <taxon>Eukaryota</taxon>
        <taxon>Viridiplantae</taxon>
        <taxon>Streptophyta</taxon>
        <taxon>Embryophyta</taxon>
        <taxon>Tracheophyta</taxon>
        <taxon>Spermatophyta</taxon>
        <taxon>Magnoliopsida</taxon>
        <taxon>eudicotyledons</taxon>
        <taxon>Gunneridae</taxon>
        <taxon>Pentapetalae</taxon>
        <taxon>rosids</taxon>
        <taxon>fabids</taxon>
        <taxon>Rosales</taxon>
        <taxon>Cannabaceae</taxon>
        <taxon>Trema</taxon>
    </lineage>
</organism>
<evidence type="ECO:0000313" key="2">
    <source>
        <dbReference type="EMBL" id="PON76754.1"/>
    </source>
</evidence>
<dbReference type="AlphaFoldDB" id="A0A2P5DTY8"/>
<keyword evidence="3" id="KW-1185">Reference proteome</keyword>
<proteinExistence type="predicted"/>
<evidence type="ECO:0000313" key="3">
    <source>
        <dbReference type="Proteomes" id="UP000237000"/>
    </source>
</evidence>
<evidence type="ECO:0000256" key="1">
    <source>
        <dbReference type="SAM" id="MobiDB-lite"/>
    </source>
</evidence>
<gene>
    <name evidence="2" type="ORF">TorRG33x02_241930</name>
</gene>
<accession>A0A2P5DTY8</accession>
<feature type="compositionally biased region" description="Polar residues" evidence="1">
    <location>
        <begin position="72"/>
        <end position="81"/>
    </location>
</feature>
<sequence>MSVFERSIFRSVSVARVFHGRNLEKYDQGLISAFPVEMQLNLFCPQLAATATTTFARTLAGLSSSSEELSSIYGSRTQKSSGRTRRRLL</sequence>
<dbReference type="InParanoid" id="A0A2P5DTY8"/>